<evidence type="ECO:0000256" key="1">
    <source>
        <dbReference type="ARBA" id="ARBA00005854"/>
    </source>
</evidence>
<keyword evidence="2 3" id="KW-0560">Oxidoreductase</keyword>
<dbReference type="CDD" id="cd05299">
    <property type="entry name" value="CtBP_dh"/>
    <property type="match status" value="1"/>
</dbReference>
<feature type="compositionally biased region" description="Polar residues" evidence="4">
    <location>
        <begin position="295"/>
        <end position="306"/>
    </location>
</feature>
<dbReference type="InterPro" id="IPR036291">
    <property type="entry name" value="NAD(P)-bd_dom_sf"/>
</dbReference>
<dbReference type="InterPro" id="IPR043322">
    <property type="entry name" value="CtBP"/>
</dbReference>
<dbReference type="InterPro" id="IPR006139">
    <property type="entry name" value="D-isomer_2_OHA_DH_cat_dom"/>
</dbReference>
<dbReference type="InterPro" id="IPR006140">
    <property type="entry name" value="D-isomer_DH_NAD-bd"/>
</dbReference>
<evidence type="ECO:0000256" key="3">
    <source>
        <dbReference type="RuleBase" id="RU003719"/>
    </source>
</evidence>
<evidence type="ECO:0000259" key="5">
    <source>
        <dbReference type="Pfam" id="PF00389"/>
    </source>
</evidence>
<proteinExistence type="inferred from homology"/>
<evidence type="ECO:0000313" key="8">
    <source>
        <dbReference type="Proteomes" id="UP000733379"/>
    </source>
</evidence>
<evidence type="ECO:0000256" key="4">
    <source>
        <dbReference type="SAM" id="MobiDB-lite"/>
    </source>
</evidence>
<dbReference type="PROSITE" id="PS00671">
    <property type="entry name" value="D_2_HYDROXYACID_DH_3"/>
    <property type="match status" value="1"/>
</dbReference>
<organism evidence="7 8">
    <name type="scientific">Nocardia albiluteola</name>
    <dbReference type="NCBI Taxonomy" id="2842303"/>
    <lineage>
        <taxon>Bacteria</taxon>
        <taxon>Bacillati</taxon>
        <taxon>Actinomycetota</taxon>
        <taxon>Actinomycetes</taxon>
        <taxon>Mycobacteriales</taxon>
        <taxon>Nocardiaceae</taxon>
        <taxon>Nocardia</taxon>
    </lineage>
</organism>
<comment type="similarity">
    <text evidence="1 3">Belongs to the D-isomer specific 2-hydroxyacid dehydrogenase family.</text>
</comment>
<dbReference type="PROSITE" id="PS00670">
    <property type="entry name" value="D_2_HYDROXYACID_DH_2"/>
    <property type="match status" value="1"/>
</dbReference>
<protein>
    <submittedName>
        <fullName evidence="7">C-terminal binding protein</fullName>
    </submittedName>
</protein>
<name>A0ABS6AYQ5_9NOCA</name>
<dbReference type="Pfam" id="PF00389">
    <property type="entry name" value="2-Hacid_dh"/>
    <property type="match status" value="1"/>
</dbReference>
<accession>A0ABS6AYQ5</accession>
<dbReference type="PANTHER" id="PTHR10996">
    <property type="entry name" value="2-HYDROXYACID DEHYDROGENASE-RELATED"/>
    <property type="match status" value="1"/>
</dbReference>
<evidence type="ECO:0000313" key="7">
    <source>
        <dbReference type="EMBL" id="MBU3063186.1"/>
    </source>
</evidence>
<keyword evidence="8" id="KW-1185">Reference proteome</keyword>
<dbReference type="Proteomes" id="UP000733379">
    <property type="component" value="Unassembled WGS sequence"/>
</dbReference>
<evidence type="ECO:0000259" key="6">
    <source>
        <dbReference type="Pfam" id="PF02826"/>
    </source>
</evidence>
<dbReference type="EMBL" id="JAHKNI010000005">
    <property type="protein sequence ID" value="MBU3063186.1"/>
    <property type="molecule type" value="Genomic_DNA"/>
</dbReference>
<dbReference type="InterPro" id="IPR029753">
    <property type="entry name" value="D-isomer_DH_CS"/>
</dbReference>
<dbReference type="Gene3D" id="3.40.50.720">
    <property type="entry name" value="NAD(P)-binding Rossmann-like Domain"/>
    <property type="match status" value="2"/>
</dbReference>
<dbReference type="Pfam" id="PF02826">
    <property type="entry name" value="2-Hacid_dh_C"/>
    <property type="match status" value="1"/>
</dbReference>
<reference evidence="7 8" key="1">
    <citation type="submission" date="2021-06" db="EMBL/GenBank/DDBJ databases">
        <title>Actinomycetes sequencing.</title>
        <authorList>
            <person name="Shan Q."/>
        </authorList>
    </citation>
    <scope>NUCLEOTIDE SEQUENCE [LARGE SCALE GENOMIC DNA]</scope>
    <source>
        <strain evidence="7 8">NEAU-G5</strain>
    </source>
</reference>
<comment type="caution">
    <text evidence="7">The sequence shown here is derived from an EMBL/GenBank/DDBJ whole genome shotgun (WGS) entry which is preliminary data.</text>
</comment>
<feature type="domain" description="D-isomer specific 2-hydroxyacid dehydrogenase NAD-binding" evidence="6">
    <location>
        <begin position="93"/>
        <end position="263"/>
    </location>
</feature>
<gene>
    <name evidence="7" type="ORF">KO481_16825</name>
</gene>
<feature type="domain" description="D-isomer specific 2-hydroxyacid dehydrogenase catalytic" evidence="5">
    <location>
        <begin position="34"/>
        <end position="293"/>
    </location>
</feature>
<dbReference type="PANTHER" id="PTHR10996:SF283">
    <property type="entry name" value="GLYOXYLATE_HYDROXYPYRUVATE REDUCTASE B"/>
    <property type="match status" value="1"/>
</dbReference>
<feature type="region of interest" description="Disordered" evidence="4">
    <location>
        <begin position="287"/>
        <end position="306"/>
    </location>
</feature>
<dbReference type="SUPFAM" id="SSF52283">
    <property type="entry name" value="Formate/glycerate dehydrogenase catalytic domain-like"/>
    <property type="match status" value="1"/>
</dbReference>
<dbReference type="SUPFAM" id="SSF51735">
    <property type="entry name" value="NAD(P)-binding Rossmann-fold domains"/>
    <property type="match status" value="1"/>
</dbReference>
<sequence length="306" mass="31805">MLEDAGLRVVTGPPQAAPAAEIEDLVRRHRPSAILTCWAPISAAAISASASLRIVARMGVGLDNIDVPAATEHGVLVTNVPDYCVPEVSDHAVAFVLAWTRGLVAADREVRAGHWNPSAAGLRRLSALTCGVVGLGRIGRATATKLRALGTHVIAATPESLPDTDIEIVALDELLAASDVVVLHAPLTPQTRHLIGAREFALMRPGALLVNPSRGGLVDTNALIAALHSGQLGGAGLDVLEDEPSVPPGLLDHPAVVITPHIAFSSDASVVELRRSAAAEVIRVLRGEPPRHPQNHPSAISQGAPQ</sequence>
<evidence type="ECO:0000256" key="2">
    <source>
        <dbReference type="ARBA" id="ARBA00023002"/>
    </source>
</evidence>
<dbReference type="InterPro" id="IPR050223">
    <property type="entry name" value="D-isomer_2-hydroxyacid_DH"/>
</dbReference>